<gene>
    <name evidence="1" type="ORF">FA95DRAFT_1607126</name>
</gene>
<protein>
    <submittedName>
        <fullName evidence="1">Uncharacterized protein</fullName>
    </submittedName>
</protein>
<comment type="caution">
    <text evidence="1">The sequence shown here is derived from an EMBL/GenBank/DDBJ whole genome shotgun (WGS) entry which is preliminary data.</text>
</comment>
<keyword evidence="2" id="KW-1185">Reference proteome</keyword>
<evidence type="ECO:0000313" key="2">
    <source>
        <dbReference type="Proteomes" id="UP000814033"/>
    </source>
</evidence>
<reference evidence="1" key="1">
    <citation type="submission" date="2021-02" db="EMBL/GenBank/DDBJ databases">
        <authorList>
            <consortium name="DOE Joint Genome Institute"/>
            <person name="Ahrendt S."/>
            <person name="Looney B.P."/>
            <person name="Miyauchi S."/>
            <person name="Morin E."/>
            <person name="Drula E."/>
            <person name="Courty P.E."/>
            <person name="Chicoki N."/>
            <person name="Fauchery L."/>
            <person name="Kohler A."/>
            <person name="Kuo A."/>
            <person name="Labutti K."/>
            <person name="Pangilinan J."/>
            <person name="Lipzen A."/>
            <person name="Riley R."/>
            <person name="Andreopoulos W."/>
            <person name="He G."/>
            <person name="Johnson J."/>
            <person name="Barry K.W."/>
            <person name="Grigoriev I.V."/>
            <person name="Nagy L."/>
            <person name="Hibbett D."/>
            <person name="Henrissat B."/>
            <person name="Matheny P.B."/>
            <person name="Labbe J."/>
            <person name="Martin F."/>
        </authorList>
    </citation>
    <scope>NUCLEOTIDE SEQUENCE</scope>
    <source>
        <strain evidence="1">FP105234-sp</strain>
    </source>
</reference>
<dbReference type="EMBL" id="MU275933">
    <property type="protein sequence ID" value="KAI0046128.1"/>
    <property type="molecule type" value="Genomic_DNA"/>
</dbReference>
<organism evidence="1 2">
    <name type="scientific">Auriscalpium vulgare</name>
    <dbReference type="NCBI Taxonomy" id="40419"/>
    <lineage>
        <taxon>Eukaryota</taxon>
        <taxon>Fungi</taxon>
        <taxon>Dikarya</taxon>
        <taxon>Basidiomycota</taxon>
        <taxon>Agaricomycotina</taxon>
        <taxon>Agaricomycetes</taxon>
        <taxon>Russulales</taxon>
        <taxon>Auriscalpiaceae</taxon>
        <taxon>Auriscalpium</taxon>
    </lineage>
</organism>
<accession>A0ACB8RPU7</accession>
<proteinExistence type="predicted"/>
<name>A0ACB8RPU7_9AGAM</name>
<reference evidence="1" key="2">
    <citation type="journal article" date="2022" name="New Phytol.">
        <title>Evolutionary transition to the ectomycorrhizal habit in the genomes of a hyperdiverse lineage of mushroom-forming fungi.</title>
        <authorList>
            <person name="Looney B."/>
            <person name="Miyauchi S."/>
            <person name="Morin E."/>
            <person name="Drula E."/>
            <person name="Courty P.E."/>
            <person name="Kohler A."/>
            <person name="Kuo A."/>
            <person name="LaButti K."/>
            <person name="Pangilinan J."/>
            <person name="Lipzen A."/>
            <person name="Riley R."/>
            <person name="Andreopoulos W."/>
            <person name="He G."/>
            <person name="Johnson J."/>
            <person name="Nolan M."/>
            <person name="Tritt A."/>
            <person name="Barry K.W."/>
            <person name="Grigoriev I.V."/>
            <person name="Nagy L.G."/>
            <person name="Hibbett D."/>
            <person name="Henrissat B."/>
            <person name="Matheny P.B."/>
            <person name="Labbe J."/>
            <person name="Martin F.M."/>
        </authorList>
    </citation>
    <scope>NUCLEOTIDE SEQUENCE</scope>
    <source>
        <strain evidence="1">FP105234-sp</strain>
    </source>
</reference>
<dbReference type="Proteomes" id="UP000814033">
    <property type="component" value="Unassembled WGS sequence"/>
</dbReference>
<sequence>MFISYLKEAAAESTPVEVEHGPSDNEPFSKDSWRLALHDLELEAEIYRLRPKQLVPHIAALCAGDVMSDVRPQCTRPHDSDYKTVCFNNKTLLPHVHYRFVLDVVGTALKTFSCTRDLCAAIRDAVEAYARAYELAEVWHRDISTGNILFYKTADGVIRGTLIDWDLCKFIRNLEKESRRQDWRTGTWQFMSGLRLANPAKPHELSDDLESFVHVLTYNLVLYRPMGNDTVSSNVRFVFDDYSVRKRDKVAVGGDGKVSFFGNTILRNSMFRDALPDPCATVVEELRNLFAPFYSDEKGAAQRASSKGAELSEAVLKIFGDALDEEGWPTDDGCEPVEIESWEPRTKRTSSYISDASGTPSDTGSHSSKRRKLIQSSHGNSLVHSLHSLPEGHPM</sequence>
<evidence type="ECO:0000313" key="1">
    <source>
        <dbReference type="EMBL" id="KAI0046128.1"/>
    </source>
</evidence>